<dbReference type="InterPro" id="IPR009045">
    <property type="entry name" value="Zn_M74/Hedgehog-like"/>
</dbReference>
<dbReference type="WBParaSite" id="ECPE_0000239101-mRNA-1">
    <property type="protein sequence ID" value="ECPE_0000239101-mRNA-1"/>
    <property type="gene ID" value="ECPE_0000239101"/>
</dbReference>
<sequence length="182" mass="20025">MLVFTRVPTCTVVSVTGVDTLASYKFHEPPPVCYAHPSCKLIGVWTNRPTAQHDYEIGDGGGGDKDGGGNRGIDGGDGIHDVGDGGVTSLIPSVHGCLKSSIYYRSKVRTRSHVFAPGEYQPRQWEHTAEASGPLDVRDFQHTVPSKRLVRVTSPHIVFDSEEARWMTKFPSHLIQLKRETI</sequence>
<dbReference type="SUPFAM" id="SSF55166">
    <property type="entry name" value="Hedgehog/DD-peptidase"/>
    <property type="match status" value="1"/>
</dbReference>
<evidence type="ECO:0000313" key="4">
    <source>
        <dbReference type="WBParaSite" id="ECPE_0000239101-mRNA-1"/>
    </source>
</evidence>
<keyword evidence="3" id="KW-1185">Reference proteome</keyword>
<dbReference type="OrthoDB" id="5212at2759"/>
<protein>
    <submittedName>
        <fullName evidence="2 4">Uncharacterized protein</fullName>
    </submittedName>
</protein>
<feature type="region of interest" description="Disordered" evidence="1">
    <location>
        <begin position="55"/>
        <end position="79"/>
    </location>
</feature>
<feature type="compositionally biased region" description="Basic and acidic residues" evidence="1">
    <location>
        <begin position="55"/>
        <end position="68"/>
    </location>
</feature>
<dbReference type="EMBL" id="UZAN01039584">
    <property type="protein sequence ID" value="VDP66338.1"/>
    <property type="molecule type" value="Genomic_DNA"/>
</dbReference>
<reference evidence="4" key="1">
    <citation type="submission" date="2016-06" db="UniProtKB">
        <authorList>
            <consortium name="WormBaseParasite"/>
        </authorList>
    </citation>
    <scope>IDENTIFICATION</scope>
</reference>
<name>A0A183A606_9TREM</name>
<dbReference type="AlphaFoldDB" id="A0A183A606"/>
<accession>A0A183A606</accession>
<gene>
    <name evidence="2" type="ORF">ECPE_LOCUS2391</name>
</gene>
<evidence type="ECO:0000313" key="2">
    <source>
        <dbReference type="EMBL" id="VDP66338.1"/>
    </source>
</evidence>
<dbReference type="Proteomes" id="UP000272942">
    <property type="component" value="Unassembled WGS sequence"/>
</dbReference>
<evidence type="ECO:0000256" key="1">
    <source>
        <dbReference type="SAM" id="MobiDB-lite"/>
    </source>
</evidence>
<evidence type="ECO:0000313" key="3">
    <source>
        <dbReference type="Proteomes" id="UP000272942"/>
    </source>
</evidence>
<reference evidence="2 3" key="2">
    <citation type="submission" date="2018-11" db="EMBL/GenBank/DDBJ databases">
        <authorList>
            <consortium name="Pathogen Informatics"/>
        </authorList>
    </citation>
    <scope>NUCLEOTIDE SEQUENCE [LARGE SCALE GENOMIC DNA]</scope>
    <source>
        <strain evidence="2 3">Egypt</strain>
    </source>
</reference>
<organism evidence="4">
    <name type="scientific">Echinostoma caproni</name>
    <dbReference type="NCBI Taxonomy" id="27848"/>
    <lineage>
        <taxon>Eukaryota</taxon>
        <taxon>Metazoa</taxon>
        <taxon>Spiralia</taxon>
        <taxon>Lophotrochozoa</taxon>
        <taxon>Platyhelminthes</taxon>
        <taxon>Trematoda</taxon>
        <taxon>Digenea</taxon>
        <taxon>Plagiorchiida</taxon>
        <taxon>Echinostomata</taxon>
        <taxon>Echinostomatoidea</taxon>
        <taxon>Echinostomatidae</taxon>
        <taxon>Echinostoma</taxon>
    </lineage>
</organism>
<dbReference type="Gene3D" id="3.30.1380.10">
    <property type="match status" value="1"/>
</dbReference>
<proteinExistence type="predicted"/>